<dbReference type="InParanoid" id="Q23F96"/>
<dbReference type="HOGENOM" id="CLU_1139973_0_0_1"/>
<protein>
    <submittedName>
        <fullName evidence="2">Uncharacterized protein</fullName>
    </submittedName>
</protein>
<dbReference type="EMBL" id="GG662706">
    <property type="protein sequence ID" value="EAR95257.2"/>
    <property type="molecule type" value="Genomic_DNA"/>
</dbReference>
<keyword evidence="3" id="KW-1185">Reference proteome</keyword>
<gene>
    <name evidence="2" type="ORF">TTHERM_00382180</name>
</gene>
<dbReference type="Proteomes" id="UP000009168">
    <property type="component" value="Unassembled WGS sequence"/>
</dbReference>
<evidence type="ECO:0000256" key="1">
    <source>
        <dbReference type="SAM" id="MobiDB-lite"/>
    </source>
</evidence>
<reference evidence="3" key="1">
    <citation type="journal article" date="2006" name="PLoS Biol.">
        <title>Macronuclear genome sequence of the ciliate Tetrahymena thermophila, a model eukaryote.</title>
        <authorList>
            <person name="Eisen J.A."/>
            <person name="Coyne R.S."/>
            <person name="Wu M."/>
            <person name="Wu D."/>
            <person name="Thiagarajan M."/>
            <person name="Wortman J.R."/>
            <person name="Badger J.H."/>
            <person name="Ren Q."/>
            <person name="Amedeo P."/>
            <person name="Jones K.M."/>
            <person name="Tallon L.J."/>
            <person name="Delcher A.L."/>
            <person name="Salzberg S.L."/>
            <person name="Silva J.C."/>
            <person name="Haas B.J."/>
            <person name="Majoros W.H."/>
            <person name="Farzad M."/>
            <person name="Carlton J.M."/>
            <person name="Smith R.K. Jr."/>
            <person name="Garg J."/>
            <person name="Pearlman R.E."/>
            <person name="Karrer K.M."/>
            <person name="Sun L."/>
            <person name="Manning G."/>
            <person name="Elde N.C."/>
            <person name="Turkewitz A.P."/>
            <person name="Asai D.J."/>
            <person name="Wilkes D.E."/>
            <person name="Wang Y."/>
            <person name="Cai H."/>
            <person name="Collins K."/>
            <person name="Stewart B.A."/>
            <person name="Lee S.R."/>
            <person name="Wilamowska K."/>
            <person name="Weinberg Z."/>
            <person name="Ruzzo W.L."/>
            <person name="Wloga D."/>
            <person name="Gaertig J."/>
            <person name="Frankel J."/>
            <person name="Tsao C.-C."/>
            <person name="Gorovsky M.A."/>
            <person name="Keeling P.J."/>
            <person name="Waller R.F."/>
            <person name="Patron N.J."/>
            <person name="Cherry J.M."/>
            <person name="Stover N.A."/>
            <person name="Krieger C.J."/>
            <person name="del Toro C."/>
            <person name="Ryder H.F."/>
            <person name="Williamson S.C."/>
            <person name="Barbeau R.A."/>
            <person name="Hamilton E.P."/>
            <person name="Orias E."/>
        </authorList>
    </citation>
    <scope>NUCLEOTIDE SEQUENCE [LARGE SCALE GENOMIC DNA]</scope>
    <source>
        <strain evidence="3">SB210</strain>
    </source>
</reference>
<evidence type="ECO:0000313" key="2">
    <source>
        <dbReference type="EMBL" id="EAR95257.2"/>
    </source>
</evidence>
<feature type="region of interest" description="Disordered" evidence="1">
    <location>
        <begin position="22"/>
        <end position="42"/>
    </location>
</feature>
<name>Q23F96_TETTS</name>
<organism evidence="2 3">
    <name type="scientific">Tetrahymena thermophila (strain SB210)</name>
    <dbReference type="NCBI Taxonomy" id="312017"/>
    <lineage>
        <taxon>Eukaryota</taxon>
        <taxon>Sar</taxon>
        <taxon>Alveolata</taxon>
        <taxon>Ciliophora</taxon>
        <taxon>Intramacronucleata</taxon>
        <taxon>Oligohymenophorea</taxon>
        <taxon>Hymenostomatida</taxon>
        <taxon>Tetrahymenina</taxon>
        <taxon>Tetrahymenidae</taxon>
        <taxon>Tetrahymena</taxon>
    </lineage>
</organism>
<dbReference type="GeneID" id="7835560"/>
<sequence length="181" mass="21206">MELLKDGEKKVLHDYQQRLNQLNEKPEISTNNNSQVHGSKIGPLNRQTLSEYVNNCIQKQLEAKKDFQKTQDNSLQQSFERPNSKEKQDYIKNGRFKVPSVNLFAQNFEGNLPKNVDFVNKSSNDMYAQEQNNYDPHLNSIQISQQLNQLIQRGVLTEKKREEKTQLFENVIQNTIYLTFI</sequence>
<evidence type="ECO:0000313" key="3">
    <source>
        <dbReference type="Proteomes" id="UP000009168"/>
    </source>
</evidence>
<dbReference type="KEGG" id="tet:TTHERM_00382180"/>
<proteinExistence type="predicted"/>
<dbReference type="RefSeq" id="XP_001015502.2">
    <property type="nucleotide sequence ID" value="XM_001015502.2"/>
</dbReference>
<dbReference type="AlphaFoldDB" id="Q23F96"/>
<accession>Q23F96</accession>
<feature type="compositionally biased region" description="Polar residues" evidence="1">
    <location>
        <begin position="22"/>
        <end position="37"/>
    </location>
</feature>